<reference evidence="2 3" key="1">
    <citation type="submission" date="2015-09" db="EMBL/GenBank/DDBJ databases">
        <authorList>
            <consortium name="Swine Surveillance"/>
        </authorList>
    </citation>
    <scope>NUCLEOTIDE SEQUENCE [LARGE SCALE GENOMIC DNA]</scope>
    <source>
        <strain evidence="2 3">CECT 7688</strain>
    </source>
</reference>
<dbReference type="InterPro" id="IPR011990">
    <property type="entry name" value="TPR-like_helical_dom_sf"/>
</dbReference>
<dbReference type="OrthoDB" id="7832844at2"/>
<sequence>MARRAFLALTVSAIVTLSLTEASASAAQEVTPKQRYAAAEALRIGTHGAPDASAAFGAMHALAQEGDARAQAKLAYYHLKGVGTAVDPEAAALWYQAAIKSGRDGARTSYAKLLMSQEQALASLEQLDIASDLGIERAQALRAAYHYQKRFGAQSDIAFGRKELTRFAQAGHVPSMQIALAAMRQGAEFDLNAAKLQAQLVDVARQDQAKAGGKAAEALLKLLQEERGAEALALRAEMVAHPSIRTRVRAEQALYLAYATQSHRAFRASATEIVAGTPNPDFERALFVVSRLDKNAYVHVLQEEMRARGYAVGRTTGIFNTRTLNAVVQFCADTDIQKDCRLGPMRSKVIKVIVGELSGIDRLQKTP</sequence>
<dbReference type="SUPFAM" id="SSF81901">
    <property type="entry name" value="HCP-like"/>
    <property type="match status" value="1"/>
</dbReference>
<accession>A0A0P1ER30</accession>
<gene>
    <name evidence="2" type="ORF">SHM7688_01883</name>
</gene>
<dbReference type="AlphaFoldDB" id="A0A0P1ER30"/>
<dbReference type="EMBL" id="CYPW01000017">
    <property type="protein sequence ID" value="CUH52437.1"/>
    <property type="molecule type" value="Genomic_DNA"/>
</dbReference>
<dbReference type="RefSeq" id="WP_058239643.1">
    <property type="nucleotide sequence ID" value="NZ_CYPW01000017.1"/>
</dbReference>
<dbReference type="InterPro" id="IPR036366">
    <property type="entry name" value="PGBDSf"/>
</dbReference>
<evidence type="ECO:0000313" key="2">
    <source>
        <dbReference type="EMBL" id="CUH52437.1"/>
    </source>
</evidence>
<dbReference type="SUPFAM" id="SSF47090">
    <property type="entry name" value="PGBD-like"/>
    <property type="match status" value="1"/>
</dbReference>
<dbReference type="InterPro" id="IPR006597">
    <property type="entry name" value="Sel1-like"/>
</dbReference>
<dbReference type="SMART" id="SM00671">
    <property type="entry name" value="SEL1"/>
    <property type="match status" value="1"/>
</dbReference>
<dbReference type="Gene3D" id="1.25.40.10">
    <property type="entry name" value="Tetratricopeptide repeat domain"/>
    <property type="match status" value="1"/>
</dbReference>
<dbReference type="Proteomes" id="UP000054823">
    <property type="component" value="Unassembled WGS sequence"/>
</dbReference>
<dbReference type="Gene3D" id="1.10.101.10">
    <property type="entry name" value="PGBD-like superfamily/PGBD"/>
    <property type="match status" value="1"/>
</dbReference>
<keyword evidence="3" id="KW-1185">Reference proteome</keyword>
<dbReference type="InterPro" id="IPR036365">
    <property type="entry name" value="PGBD-like_sf"/>
</dbReference>
<name>A0A0P1ER30_9RHOB</name>
<keyword evidence="1" id="KW-0732">Signal</keyword>
<dbReference type="STRING" id="321267.SHM7688_01883"/>
<protein>
    <recommendedName>
        <fullName evidence="4">Sel1 repeat</fullName>
    </recommendedName>
</protein>
<organism evidence="2 3">
    <name type="scientific">Shimia marina</name>
    <dbReference type="NCBI Taxonomy" id="321267"/>
    <lineage>
        <taxon>Bacteria</taxon>
        <taxon>Pseudomonadati</taxon>
        <taxon>Pseudomonadota</taxon>
        <taxon>Alphaproteobacteria</taxon>
        <taxon>Rhodobacterales</taxon>
        <taxon>Roseobacteraceae</taxon>
    </lineage>
</organism>
<evidence type="ECO:0000256" key="1">
    <source>
        <dbReference type="SAM" id="SignalP"/>
    </source>
</evidence>
<proteinExistence type="predicted"/>
<evidence type="ECO:0000313" key="3">
    <source>
        <dbReference type="Proteomes" id="UP000054823"/>
    </source>
</evidence>
<feature type="chain" id="PRO_5006061802" description="Sel1 repeat" evidence="1">
    <location>
        <begin position="27"/>
        <end position="367"/>
    </location>
</feature>
<feature type="signal peptide" evidence="1">
    <location>
        <begin position="1"/>
        <end position="26"/>
    </location>
</feature>
<evidence type="ECO:0008006" key="4">
    <source>
        <dbReference type="Google" id="ProtNLM"/>
    </source>
</evidence>